<dbReference type="Proteomes" id="UP000216021">
    <property type="component" value="Unassembled WGS sequence"/>
</dbReference>
<dbReference type="EMBL" id="MOXD01000023">
    <property type="protein sequence ID" value="OMQ18929.1"/>
    <property type="molecule type" value="Genomic_DNA"/>
</dbReference>
<proteinExistence type="predicted"/>
<evidence type="ECO:0000313" key="1">
    <source>
        <dbReference type="EMBL" id="OMQ18929.1"/>
    </source>
</evidence>
<gene>
    <name evidence="1" type="ORF">BMI79_21690</name>
</gene>
<name>A0A1S8CDV7_9GAMM</name>
<comment type="caution">
    <text evidence="1">The sequence shown here is derived from an EMBL/GenBank/DDBJ whole genome shotgun (WGS) entry which is preliminary data.</text>
</comment>
<keyword evidence="2" id="KW-1185">Reference proteome</keyword>
<dbReference type="OrthoDB" id="6632056at2"/>
<accession>A0A1S8CDV7</accession>
<protein>
    <submittedName>
        <fullName evidence="1">Uncharacterized protein</fullName>
    </submittedName>
</protein>
<dbReference type="RefSeq" id="WP_076944341.1">
    <property type="nucleotide sequence ID" value="NZ_MOXD01000023.1"/>
</dbReference>
<evidence type="ECO:0000313" key="2">
    <source>
        <dbReference type="Proteomes" id="UP000216021"/>
    </source>
</evidence>
<dbReference type="STRING" id="2034155.BMI79_21690"/>
<dbReference type="AlphaFoldDB" id="A0A1S8CDV7"/>
<reference evidence="1 2" key="1">
    <citation type="submission" date="2016-11" db="EMBL/GenBank/DDBJ databases">
        <title>Rahnella oryzae sp. nov., isolated from rice root.</title>
        <authorList>
            <person name="Zhang X.-X."/>
            <person name="Zhang J."/>
        </authorList>
    </citation>
    <scope>NUCLEOTIDE SEQUENCE [LARGE SCALE GENOMIC DNA]</scope>
    <source>
        <strain evidence="1 2">J11-6</strain>
    </source>
</reference>
<sequence>MNTSASLVPGVFHFLQHGNVTSQDWQALCQAITTASLKLHWQPDTLGLTTAPVICEHTGNRLYQFDNTLMGLGMLGFNGERITHQAGDPFILYQRQTPYALIRCDTRGYPYHWLVMVVLLLANTQCPTTWTIESDIPVKQWRKVAHWLTHHCQLPVSPLC</sequence>
<organism evidence="1 2">
    <name type="scientific">Serratia oryzae</name>
    <dbReference type="NCBI Taxonomy" id="2034155"/>
    <lineage>
        <taxon>Bacteria</taxon>
        <taxon>Pseudomonadati</taxon>
        <taxon>Pseudomonadota</taxon>
        <taxon>Gammaproteobacteria</taxon>
        <taxon>Enterobacterales</taxon>
        <taxon>Yersiniaceae</taxon>
        <taxon>Serratia</taxon>
    </lineage>
</organism>